<dbReference type="InterPro" id="IPR001789">
    <property type="entry name" value="Sig_transdc_resp-reg_receiver"/>
</dbReference>
<dbReference type="GO" id="GO:0007234">
    <property type="term" value="P:osmosensory signaling via phosphorelay pathway"/>
    <property type="evidence" value="ECO:0007669"/>
    <property type="project" value="TreeGrafter"/>
</dbReference>
<dbReference type="Pfam" id="PF00512">
    <property type="entry name" value="HisKA"/>
    <property type="match status" value="1"/>
</dbReference>
<dbReference type="Pfam" id="PF00072">
    <property type="entry name" value="Response_reg"/>
    <property type="match status" value="1"/>
</dbReference>
<feature type="modified residue" description="4-aspartylphosphate" evidence="6">
    <location>
        <position position="51"/>
    </location>
</feature>
<dbReference type="STRING" id="443144.GM21_2571"/>
<keyword evidence="5 10" id="KW-0418">Kinase</keyword>
<protein>
    <recommendedName>
        <fullName evidence="2">histidine kinase</fullName>
        <ecNumber evidence="2">2.7.13.3</ecNumber>
    </recommendedName>
</protein>
<dbReference type="PANTHER" id="PTHR42878:SF15">
    <property type="entry name" value="BACTERIOPHYTOCHROME"/>
    <property type="match status" value="1"/>
</dbReference>
<dbReference type="PROSITE" id="PS50109">
    <property type="entry name" value="HIS_KIN"/>
    <property type="match status" value="1"/>
</dbReference>
<reference evidence="10" key="1">
    <citation type="submission" date="2009-07" db="EMBL/GenBank/DDBJ databases">
        <title>Complete sequence of Geobacter sp. M21.</title>
        <authorList>
            <consortium name="US DOE Joint Genome Institute"/>
            <person name="Lucas S."/>
            <person name="Copeland A."/>
            <person name="Lapidus A."/>
            <person name="Glavina del Rio T."/>
            <person name="Dalin E."/>
            <person name="Tice H."/>
            <person name="Bruce D."/>
            <person name="Goodwin L."/>
            <person name="Pitluck S."/>
            <person name="Saunders E."/>
            <person name="Brettin T."/>
            <person name="Detter J.C."/>
            <person name="Han C."/>
            <person name="Larimer F."/>
            <person name="Land M."/>
            <person name="Hauser L."/>
            <person name="Kyrpides N."/>
            <person name="Ovchinnikova G."/>
            <person name="Lovley D."/>
        </authorList>
    </citation>
    <scope>NUCLEOTIDE SEQUENCE [LARGE SCALE GENOMIC DNA]</scope>
    <source>
        <strain evidence="10">M21</strain>
    </source>
</reference>
<dbReference type="eggNOG" id="COG2197">
    <property type="taxonomic scope" value="Bacteria"/>
</dbReference>
<dbReference type="SMART" id="SM00388">
    <property type="entry name" value="HisKA"/>
    <property type="match status" value="1"/>
</dbReference>
<dbReference type="InterPro" id="IPR003594">
    <property type="entry name" value="HATPase_dom"/>
</dbReference>
<feature type="domain" description="Histidine kinase" evidence="8">
    <location>
        <begin position="195"/>
        <end position="406"/>
    </location>
</feature>
<dbReference type="InterPro" id="IPR050351">
    <property type="entry name" value="BphY/WalK/GraS-like"/>
</dbReference>
<dbReference type="EMBL" id="CP001661">
    <property type="protein sequence ID" value="ACT18611.1"/>
    <property type="molecule type" value="Genomic_DNA"/>
</dbReference>
<keyword evidence="7" id="KW-0175">Coiled coil</keyword>
<dbReference type="CDD" id="cd00082">
    <property type="entry name" value="HisKA"/>
    <property type="match status" value="1"/>
</dbReference>
<dbReference type="AlphaFoldDB" id="C6E0I7"/>
<dbReference type="GO" id="GO:0030295">
    <property type="term" value="F:protein kinase activator activity"/>
    <property type="evidence" value="ECO:0007669"/>
    <property type="project" value="TreeGrafter"/>
</dbReference>
<dbReference type="HOGENOM" id="CLU_000445_114_72_7"/>
<dbReference type="SMART" id="SM00448">
    <property type="entry name" value="REC"/>
    <property type="match status" value="1"/>
</dbReference>
<keyword evidence="4" id="KW-0808">Transferase</keyword>
<name>C6E0I7_GEOSM</name>
<evidence type="ECO:0000256" key="6">
    <source>
        <dbReference type="PROSITE-ProRule" id="PRU00169"/>
    </source>
</evidence>
<evidence type="ECO:0000256" key="1">
    <source>
        <dbReference type="ARBA" id="ARBA00000085"/>
    </source>
</evidence>
<dbReference type="PANTHER" id="PTHR42878">
    <property type="entry name" value="TWO-COMPONENT HISTIDINE KINASE"/>
    <property type="match status" value="1"/>
</dbReference>
<dbReference type="Gene3D" id="1.10.287.130">
    <property type="match status" value="1"/>
</dbReference>
<dbReference type="Gene3D" id="3.40.50.2300">
    <property type="match status" value="1"/>
</dbReference>
<dbReference type="eggNOG" id="COG4251">
    <property type="taxonomic scope" value="Bacteria"/>
</dbReference>
<dbReference type="GO" id="GO:0000155">
    <property type="term" value="F:phosphorelay sensor kinase activity"/>
    <property type="evidence" value="ECO:0007669"/>
    <property type="project" value="InterPro"/>
</dbReference>
<comment type="catalytic activity">
    <reaction evidence="1">
        <text>ATP + protein L-histidine = ADP + protein N-phospho-L-histidine.</text>
        <dbReference type="EC" id="2.7.13.3"/>
    </reaction>
</comment>
<dbReference type="FunFam" id="3.30.565.10:FF:000006">
    <property type="entry name" value="Sensor histidine kinase WalK"/>
    <property type="match status" value="1"/>
</dbReference>
<gene>
    <name evidence="10" type="ordered locus">GM21_2571</name>
</gene>
<evidence type="ECO:0000256" key="2">
    <source>
        <dbReference type="ARBA" id="ARBA00012438"/>
    </source>
</evidence>
<evidence type="ECO:0000256" key="4">
    <source>
        <dbReference type="ARBA" id="ARBA00022679"/>
    </source>
</evidence>
<organism evidence="10">
    <name type="scientific">Geobacter sp. (strain M21)</name>
    <dbReference type="NCBI Taxonomy" id="443144"/>
    <lineage>
        <taxon>Bacteria</taxon>
        <taxon>Pseudomonadati</taxon>
        <taxon>Thermodesulfobacteriota</taxon>
        <taxon>Desulfuromonadia</taxon>
        <taxon>Geobacterales</taxon>
        <taxon>Geobacteraceae</taxon>
        <taxon>Geobacter</taxon>
    </lineage>
</organism>
<evidence type="ECO:0000259" key="9">
    <source>
        <dbReference type="PROSITE" id="PS50110"/>
    </source>
</evidence>
<dbReference type="OrthoDB" id="9787818at2"/>
<evidence type="ECO:0000256" key="7">
    <source>
        <dbReference type="SAM" id="Coils"/>
    </source>
</evidence>
<proteinExistence type="predicted"/>
<evidence type="ECO:0000256" key="5">
    <source>
        <dbReference type="ARBA" id="ARBA00022777"/>
    </source>
</evidence>
<dbReference type="InterPro" id="IPR005467">
    <property type="entry name" value="His_kinase_dom"/>
</dbReference>
<evidence type="ECO:0000256" key="3">
    <source>
        <dbReference type="ARBA" id="ARBA00022553"/>
    </source>
</evidence>
<dbReference type="FunFam" id="1.10.287.130:FF:000070">
    <property type="entry name" value="Histidine kinase sensor protein"/>
    <property type="match status" value="1"/>
</dbReference>
<dbReference type="SUPFAM" id="SSF55874">
    <property type="entry name" value="ATPase domain of HSP90 chaperone/DNA topoisomerase II/histidine kinase"/>
    <property type="match status" value="1"/>
</dbReference>
<dbReference type="InterPro" id="IPR004358">
    <property type="entry name" value="Sig_transdc_His_kin-like_C"/>
</dbReference>
<dbReference type="SMART" id="SM00387">
    <property type="entry name" value="HATPase_c"/>
    <property type="match status" value="1"/>
</dbReference>
<dbReference type="KEGG" id="gem:GM21_2571"/>
<dbReference type="EC" id="2.7.13.3" evidence="2"/>
<dbReference type="InterPro" id="IPR036890">
    <property type="entry name" value="HATPase_C_sf"/>
</dbReference>
<feature type="coiled-coil region" evidence="7">
    <location>
        <begin position="147"/>
        <end position="188"/>
    </location>
</feature>
<keyword evidence="3 6" id="KW-0597">Phosphoprotein</keyword>
<dbReference type="PROSITE" id="PS50110">
    <property type="entry name" value="RESPONSE_REGULATORY"/>
    <property type="match status" value="1"/>
</dbReference>
<dbReference type="GO" id="GO:0000156">
    <property type="term" value="F:phosphorelay response regulator activity"/>
    <property type="evidence" value="ECO:0007669"/>
    <property type="project" value="TreeGrafter"/>
</dbReference>
<feature type="domain" description="Response regulatory" evidence="9">
    <location>
        <begin position="2"/>
        <end position="119"/>
    </location>
</feature>
<dbReference type="InterPro" id="IPR011006">
    <property type="entry name" value="CheY-like_superfamily"/>
</dbReference>
<accession>C6E0I7</accession>
<evidence type="ECO:0000313" key="10">
    <source>
        <dbReference type="EMBL" id="ACT18611.1"/>
    </source>
</evidence>
<dbReference type="InterPro" id="IPR036097">
    <property type="entry name" value="HisK_dim/P_sf"/>
</dbReference>
<dbReference type="Pfam" id="PF02518">
    <property type="entry name" value="HATPase_c"/>
    <property type="match status" value="1"/>
</dbReference>
<sequence>MKVLVVDDSRNDRKIIRYNFEWHGCEVLEASNGKQGLELAAAEKPDLIVSDCLMPVMDGFQFLHEIKKFQDTKTIPFIFYSAVYTGSREAELAASLGARAFLAKPMRPEELWDEVGRLMAAEPAGEAVERKPWPEEEFLKNYSQLVAGKLEEKVRELTETNESLLRLNSELERRVVERTSQLEAANRELDMFSYSISHDLRAPLRHLEGFSQALIDEYATKLNHTGREYLERLRKSARRLTDMIDALLELSRHTRGKLVKESVDLTSIAKEVAAQLARSQPERKVSMEVAEGMMVRGDSRLLKVVLEQLIGNAWKFSQPRGEEALVEVFPTELEGRPACAVRDNGVGFEMEYADKLFSPFQRLHAQDEFPGRGIGLAIAKRIITRHGGKMEAQAELGKGATFTFSV</sequence>
<dbReference type="SUPFAM" id="SSF47384">
    <property type="entry name" value="Homodimeric domain of signal transducing histidine kinase"/>
    <property type="match status" value="1"/>
</dbReference>
<dbReference type="InterPro" id="IPR003661">
    <property type="entry name" value="HisK_dim/P_dom"/>
</dbReference>
<dbReference type="SUPFAM" id="SSF52172">
    <property type="entry name" value="CheY-like"/>
    <property type="match status" value="1"/>
</dbReference>
<dbReference type="Gene3D" id="3.30.565.10">
    <property type="entry name" value="Histidine kinase-like ATPase, C-terminal domain"/>
    <property type="match status" value="1"/>
</dbReference>
<evidence type="ECO:0000259" key="8">
    <source>
        <dbReference type="PROSITE" id="PS50109"/>
    </source>
</evidence>
<dbReference type="PRINTS" id="PR00344">
    <property type="entry name" value="BCTRLSENSOR"/>
</dbReference>